<dbReference type="Gene3D" id="1.10.10.60">
    <property type="entry name" value="Homeodomain-like"/>
    <property type="match status" value="2"/>
</dbReference>
<evidence type="ECO:0000313" key="5">
    <source>
        <dbReference type="EMBL" id="QHQ63376.1"/>
    </source>
</evidence>
<keyword evidence="2" id="KW-0238">DNA-binding</keyword>
<dbReference type="Gene3D" id="3.20.80.10">
    <property type="entry name" value="Regulatory factor, effector binding domain"/>
    <property type="match status" value="1"/>
</dbReference>
<sequence>MNSYVKLMNEVIEYIENNINDPLSVQEIAKKFYLSEFHFSRIFKIMIGCSIKQYVQGRKLTLVAEKLKVSDCTVTRAAMDYGYESPEVLSRAFKKQFGIAPIVYRKGFIPINMVEKANVVVRDIMNMKGSFALKNSFLYLEGTDIYGVYTEVNENNANFEHKLNSTGSSFALKYSEFLAERKLFGVVNCHEDESKKYTVFFGGHISQKDRVKGLKPRNLPEGWYACFHYYGDMLRIRNTFVEDLYRWIMLKEIELSSNGIGMLNIFNLNDSNDVNILVPIKAPD</sequence>
<dbReference type="InterPro" id="IPR050959">
    <property type="entry name" value="MarA-like"/>
</dbReference>
<dbReference type="SMART" id="SM00342">
    <property type="entry name" value="HTH_ARAC"/>
    <property type="match status" value="1"/>
</dbReference>
<evidence type="ECO:0000313" key="6">
    <source>
        <dbReference type="Proteomes" id="UP000464314"/>
    </source>
</evidence>
<evidence type="ECO:0000256" key="2">
    <source>
        <dbReference type="ARBA" id="ARBA00023125"/>
    </source>
</evidence>
<proteinExistence type="predicted"/>
<protein>
    <submittedName>
        <fullName evidence="5">AraC family transcriptional regulator</fullName>
    </submittedName>
</protein>
<evidence type="ECO:0000256" key="3">
    <source>
        <dbReference type="ARBA" id="ARBA00023163"/>
    </source>
</evidence>
<keyword evidence="1" id="KW-0805">Transcription regulation</keyword>
<dbReference type="InterPro" id="IPR018062">
    <property type="entry name" value="HTH_AraC-typ_CS"/>
</dbReference>
<dbReference type="EMBL" id="CP048000">
    <property type="protein sequence ID" value="QHQ63376.1"/>
    <property type="molecule type" value="Genomic_DNA"/>
</dbReference>
<feature type="domain" description="HTH araC/xylS-type" evidence="4">
    <location>
        <begin position="9"/>
        <end position="107"/>
    </location>
</feature>
<keyword evidence="6" id="KW-1185">Reference proteome</keyword>
<dbReference type="PANTHER" id="PTHR47504:SF5">
    <property type="entry name" value="RIGHT ORIGIN-BINDING PROTEIN"/>
    <property type="match status" value="1"/>
</dbReference>
<dbReference type="PANTHER" id="PTHR47504">
    <property type="entry name" value="RIGHT ORIGIN-BINDING PROTEIN"/>
    <property type="match status" value="1"/>
</dbReference>
<reference evidence="5 6" key="1">
    <citation type="submission" date="2020-01" db="EMBL/GenBank/DDBJ databases">
        <title>Genome analysis of Anaerocolumna sp. CBA3638.</title>
        <authorList>
            <person name="Kim J."/>
            <person name="Roh S.W."/>
        </authorList>
    </citation>
    <scope>NUCLEOTIDE SEQUENCE [LARGE SCALE GENOMIC DNA]</scope>
    <source>
        <strain evidence="5 6">CBA3638</strain>
    </source>
</reference>
<dbReference type="SUPFAM" id="SSF46689">
    <property type="entry name" value="Homeodomain-like"/>
    <property type="match status" value="2"/>
</dbReference>
<accession>A0A6P1TUL2</accession>
<name>A0A6P1TUL2_9FIRM</name>
<dbReference type="Pfam" id="PF12833">
    <property type="entry name" value="HTH_18"/>
    <property type="match status" value="1"/>
</dbReference>
<dbReference type="GO" id="GO:0043565">
    <property type="term" value="F:sequence-specific DNA binding"/>
    <property type="evidence" value="ECO:0007669"/>
    <property type="project" value="InterPro"/>
</dbReference>
<dbReference type="GO" id="GO:0003700">
    <property type="term" value="F:DNA-binding transcription factor activity"/>
    <property type="evidence" value="ECO:0007669"/>
    <property type="project" value="InterPro"/>
</dbReference>
<gene>
    <name evidence="5" type="ORF">Ana3638_23500</name>
</gene>
<dbReference type="InterPro" id="IPR018060">
    <property type="entry name" value="HTH_AraC"/>
</dbReference>
<dbReference type="KEGG" id="anr:Ana3638_23500"/>
<evidence type="ECO:0000259" key="4">
    <source>
        <dbReference type="PROSITE" id="PS01124"/>
    </source>
</evidence>
<dbReference type="AlphaFoldDB" id="A0A6P1TUL2"/>
<dbReference type="RefSeq" id="WP_161840198.1">
    <property type="nucleotide sequence ID" value="NZ_CP048000.1"/>
</dbReference>
<dbReference type="InterPro" id="IPR011256">
    <property type="entry name" value="Reg_factor_effector_dom_sf"/>
</dbReference>
<keyword evidence="3" id="KW-0804">Transcription</keyword>
<organism evidence="5 6">
    <name type="scientific">Anaerocolumna sedimenticola</name>
    <dbReference type="NCBI Taxonomy" id="2696063"/>
    <lineage>
        <taxon>Bacteria</taxon>
        <taxon>Bacillati</taxon>
        <taxon>Bacillota</taxon>
        <taxon>Clostridia</taxon>
        <taxon>Lachnospirales</taxon>
        <taxon>Lachnospiraceae</taxon>
        <taxon>Anaerocolumna</taxon>
    </lineage>
</organism>
<dbReference type="InterPro" id="IPR009057">
    <property type="entry name" value="Homeodomain-like_sf"/>
</dbReference>
<dbReference type="Proteomes" id="UP000464314">
    <property type="component" value="Chromosome"/>
</dbReference>
<dbReference type="PROSITE" id="PS01124">
    <property type="entry name" value="HTH_ARAC_FAMILY_2"/>
    <property type="match status" value="1"/>
</dbReference>
<dbReference type="PROSITE" id="PS00041">
    <property type="entry name" value="HTH_ARAC_FAMILY_1"/>
    <property type="match status" value="1"/>
</dbReference>
<evidence type="ECO:0000256" key="1">
    <source>
        <dbReference type="ARBA" id="ARBA00023015"/>
    </source>
</evidence>